<protein>
    <recommendedName>
        <fullName evidence="3">DUF4363 domain-containing protein</fullName>
    </recommendedName>
</protein>
<dbReference type="AlphaFoldDB" id="D9SRU1"/>
<evidence type="ECO:0008006" key="3">
    <source>
        <dbReference type="Google" id="ProtNLM"/>
    </source>
</evidence>
<dbReference type="HOGENOM" id="CLU_156635_2_1_9"/>
<gene>
    <name evidence="1" type="ordered locus">Clocel_0687</name>
</gene>
<reference evidence="1 2" key="1">
    <citation type="submission" date="2010-08" db="EMBL/GenBank/DDBJ databases">
        <title>Complete sequence of Clostridium cellulovorans 743B.</title>
        <authorList>
            <consortium name="US DOE Joint Genome Institute"/>
            <person name="Lucas S."/>
            <person name="Copeland A."/>
            <person name="Lapidus A."/>
            <person name="Cheng J.-F."/>
            <person name="Bruce D."/>
            <person name="Goodwin L."/>
            <person name="Pitluck S."/>
            <person name="Chertkov O."/>
            <person name="Detter J.C."/>
            <person name="Han C."/>
            <person name="Tapia R."/>
            <person name="Land M."/>
            <person name="Hauser L."/>
            <person name="Chang Y.-J."/>
            <person name="Jeffries C."/>
            <person name="Kyrpides N."/>
            <person name="Ivanova N."/>
            <person name="Mikhailova N."/>
            <person name="Hemme C.L."/>
            <person name="Woyke T."/>
        </authorList>
    </citation>
    <scope>NUCLEOTIDE SEQUENCE [LARGE SCALE GENOMIC DNA]</scope>
    <source>
        <strain evidence="2">ATCC 35296 / DSM 3052 / OCM 3 / 743B</strain>
    </source>
</reference>
<keyword evidence="2" id="KW-1185">Reference proteome</keyword>
<dbReference type="EMBL" id="CP002160">
    <property type="protein sequence ID" value="ADL50458.1"/>
    <property type="molecule type" value="Genomic_DNA"/>
</dbReference>
<dbReference type="Proteomes" id="UP000002730">
    <property type="component" value="Chromosome"/>
</dbReference>
<accession>D9SRU1</accession>
<dbReference type="KEGG" id="ccb:Clocel_0687"/>
<dbReference type="InterPro" id="IPR025373">
    <property type="entry name" value="DUF4363"/>
</dbReference>
<dbReference type="STRING" id="573061.Clocel_0687"/>
<sequence>MKNLITSLGLFALMLVSIYFINNYLHYINLHLIEATDKIDKLVDDNQWEEAIKETDDLIEHWQKHLKFVTFFVNHNDTDAITYEMVKLKGYMKNYVKEECSPSLESIKMLFMKVIHQEELSFQGIF</sequence>
<dbReference type="OrthoDB" id="3034917at2"/>
<organism evidence="1 2">
    <name type="scientific">Clostridium cellulovorans (strain ATCC 35296 / DSM 3052 / OCM 3 / 743B)</name>
    <dbReference type="NCBI Taxonomy" id="573061"/>
    <lineage>
        <taxon>Bacteria</taxon>
        <taxon>Bacillati</taxon>
        <taxon>Bacillota</taxon>
        <taxon>Clostridia</taxon>
        <taxon>Eubacteriales</taxon>
        <taxon>Clostridiaceae</taxon>
        <taxon>Clostridium</taxon>
    </lineage>
</organism>
<name>D9SRU1_CLOC7</name>
<dbReference type="Pfam" id="PF14276">
    <property type="entry name" value="DUF4363"/>
    <property type="match status" value="1"/>
</dbReference>
<dbReference type="RefSeq" id="WP_010074761.1">
    <property type="nucleotide sequence ID" value="NC_014393.1"/>
</dbReference>
<evidence type="ECO:0000313" key="2">
    <source>
        <dbReference type="Proteomes" id="UP000002730"/>
    </source>
</evidence>
<proteinExistence type="predicted"/>
<evidence type="ECO:0000313" key="1">
    <source>
        <dbReference type="EMBL" id="ADL50458.1"/>
    </source>
</evidence>